<feature type="transmembrane region" description="Helical" evidence="1">
    <location>
        <begin position="91"/>
        <end position="115"/>
    </location>
</feature>
<keyword evidence="3" id="KW-1185">Reference proteome</keyword>
<sequence length="116" mass="13406">MIQLSMALKSGINDSSSIICLISMRKYVMTIRDLSTSYIEVKIVCHKSDTTQLLITQFNCFETETGHKVNSLIVMKCHSNVSYKPLPSSHFLFILVSWKCLIDWLVVILFMMYLYN</sequence>
<keyword evidence="1" id="KW-1133">Transmembrane helix</keyword>
<protein>
    <submittedName>
        <fullName evidence="2">Uncharacterized protein</fullName>
    </submittedName>
</protein>
<organism evidence="2 3">
    <name type="scientific">Puccinia sorghi</name>
    <dbReference type="NCBI Taxonomy" id="27349"/>
    <lineage>
        <taxon>Eukaryota</taxon>
        <taxon>Fungi</taxon>
        <taxon>Dikarya</taxon>
        <taxon>Basidiomycota</taxon>
        <taxon>Pucciniomycotina</taxon>
        <taxon>Pucciniomycetes</taxon>
        <taxon>Pucciniales</taxon>
        <taxon>Pucciniaceae</taxon>
        <taxon>Puccinia</taxon>
    </lineage>
</organism>
<dbReference type="AlphaFoldDB" id="A0A0L6UM78"/>
<comment type="caution">
    <text evidence="2">The sequence shown here is derived from an EMBL/GenBank/DDBJ whole genome shotgun (WGS) entry which is preliminary data.</text>
</comment>
<evidence type="ECO:0000313" key="2">
    <source>
        <dbReference type="EMBL" id="KNZ49634.1"/>
    </source>
</evidence>
<gene>
    <name evidence="2" type="ORF">VP01_488g1</name>
</gene>
<evidence type="ECO:0000313" key="3">
    <source>
        <dbReference type="Proteomes" id="UP000037035"/>
    </source>
</evidence>
<reference evidence="2 3" key="1">
    <citation type="submission" date="2015-08" db="EMBL/GenBank/DDBJ databases">
        <title>Next Generation Sequencing and Analysis of the Genome of Puccinia sorghi L Schw, the Causal Agent of Maize Common Rust.</title>
        <authorList>
            <person name="Rochi L."/>
            <person name="Burguener G."/>
            <person name="Darino M."/>
            <person name="Turjanski A."/>
            <person name="Kreff E."/>
            <person name="Dieguez M.J."/>
            <person name="Sacco F."/>
        </authorList>
    </citation>
    <scope>NUCLEOTIDE SEQUENCE [LARGE SCALE GENOMIC DNA]</scope>
    <source>
        <strain evidence="2 3">RO10H11247</strain>
    </source>
</reference>
<dbReference type="Proteomes" id="UP000037035">
    <property type="component" value="Unassembled WGS sequence"/>
</dbReference>
<name>A0A0L6UM78_9BASI</name>
<accession>A0A0L6UM78</accession>
<keyword evidence="1" id="KW-0812">Transmembrane</keyword>
<dbReference type="EMBL" id="LAVV01010042">
    <property type="protein sequence ID" value="KNZ49634.1"/>
    <property type="molecule type" value="Genomic_DNA"/>
</dbReference>
<evidence type="ECO:0000256" key="1">
    <source>
        <dbReference type="SAM" id="Phobius"/>
    </source>
</evidence>
<proteinExistence type="predicted"/>
<keyword evidence="1" id="KW-0472">Membrane</keyword>
<dbReference type="VEuPathDB" id="FungiDB:VP01_488g1"/>